<sequence>MRVFLFELKKIAWTKKFLVILLILFCSVAFLFIRNSLFADYAQEQKMKELTLFIETSASHDFNYTNEIERFGSNEETERKQALNLKVWDLAKELANSFTAEEWKSTLTIENSLLIAIRNYKATGEDYPISEDDISYKLARNHTLLELGIAPEYENYSTAFPNFLKQVVDVFINYGGLLIALLLVGEIVTREFENNSIRLLFTLPLSRAKLFWSKYVSALTISFFTFIFVIAVGMLVGKLFGTDGSFAYPVLIEKEGQFFYMPTMDYILYVILLFAIMLLFVTVLYVFYSLVFKHLLATLAAIVATLAGGYQLGNLINWAPFSWVNPFQYIFPQEAILYQNNELFYQGIPVTLLLTLLLLVISIWRMKQSFD</sequence>
<evidence type="ECO:0000256" key="1">
    <source>
        <dbReference type="SAM" id="Phobius"/>
    </source>
</evidence>
<dbReference type="PANTHER" id="PTHR37305:SF1">
    <property type="entry name" value="MEMBRANE PROTEIN"/>
    <property type="match status" value="1"/>
</dbReference>
<keyword evidence="1" id="KW-0812">Transmembrane</keyword>
<dbReference type="AlphaFoldDB" id="A0AAW5B8V6"/>
<feature type="transmembrane region" description="Helical" evidence="1">
    <location>
        <begin position="210"/>
        <end position="236"/>
    </location>
</feature>
<dbReference type="GO" id="GO:0005886">
    <property type="term" value="C:plasma membrane"/>
    <property type="evidence" value="ECO:0007669"/>
    <property type="project" value="UniProtKB-SubCell"/>
</dbReference>
<feature type="transmembrane region" description="Helical" evidence="1">
    <location>
        <begin position="171"/>
        <end position="189"/>
    </location>
</feature>
<accession>A0AAW5B8V6</accession>
<proteinExistence type="predicted"/>
<dbReference type="EMBL" id="JAIFZM010000021">
    <property type="protein sequence ID" value="MCG3421044.1"/>
    <property type="molecule type" value="Genomic_DNA"/>
</dbReference>
<evidence type="ECO:0000313" key="3">
    <source>
        <dbReference type="Proteomes" id="UP001199631"/>
    </source>
</evidence>
<dbReference type="GO" id="GO:0140359">
    <property type="term" value="F:ABC-type transporter activity"/>
    <property type="evidence" value="ECO:0007669"/>
    <property type="project" value="InterPro"/>
</dbReference>
<dbReference type="Proteomes" id="UP001199631">
    <property type="component" value="Unassembled WGS sequence"/>
</dbReference>
<gene>
    <name evidence="2" type="ORF">K3T81_18005</name>
</gene>
<comment type="caution">
    <text evidence="2">The sequence shown here is derived from an EMBL/GenBank/DDBJ whole genome shotgun (WGS) entry which is preliminary data.</text>
</comment>
<keyword evidence="1" id="KW-0472">Membrane</keyword>
<feature type="transmembrane region" description="Helical" evidence="1">
    <location>
        <begin position="295"/>
        <end position="313"/>
    </location>
</feature>
<name>A0AAW5B8V6_9BACI</name>
<dbReference type="Pfam" id="PF12679">
    <property type="entry name" value="ABC2_membrane_2"/>
    <property type="match status" value="1"/>
</dbReference>
<organism evidence="2 3">
    <name type="scientific">Oceanobacillus jordanicus</name>
    <dbReference type="NCBI Taxonomy" id="2867266"/>
    <lineage>
        <taxon>Bacteria</taxon>
        <taxon>Bacillati</taxon>
        <taxon>Bacillota</taxon>
        <taxon>Bacilli</taxon>
        <taxon>Bacillales</taxon>
        <taxon>Bacillaceae</taxon>
        <taxon>Oceanobacillus</taxon>
    </lineage>
</organism>
<keyword evidence="1" id="KW-1133">Transmembrane helix</keyword>
<reference evidence="2 3" key="1">
    <citation type="journal article" date="2022" name="Evol. Bioinform. Online">
        <title>Draft Genome Sequence of Oceanobacillus jordanicus Strain GSFE11, a Halotolerant Plant Growth-Promoting Bacterial Endophyte Isolated From the Jordan Valley.</title>
        <authorList>
            <person name="Alhindi T."/>
            <person name="Albdaiwi R."/>
        </authorList>
    </citation>
    <scope>NUCLEOTIDE SEQUENCE [LARGE SCALE GENOMIC DNA]</scope>
    <source>
        <strain evidence="2 3">GSFE11</strain>
    </source>
</reference>
<feature type="transmembrane region" description="Helical" evidence="1">
    <location>
        <begin position="266"/>
        <end position="288"/>
    </location>
</feature>
<keyword evidence="3" id="KW-1185">Reference proteome</keyword>
<evidence type="ECO:0000313" key="2">
    <source>
        <dbReference type="EMBL" id="MCG3421044.1"/>
    </source>
</evidence>
<dbReference type="RefSeq" id="WP_238022040.1">
    <property type="nucleotide sequence ID" value="NZ_JAIFZM010000021.1"/>
</dbReference>
<protein>
    <submittedName>
        <fullName evidence="2">ABC transporter permease</fullName>
    </submittedName>
</protein>
<dbReference type="PANTHER" id="PTHR37305">
    <property type="entry name" value="INTEGRAL MEMBRANE PROTEIN-RELATED"/>
    <property type="match status" value="1"/>
</dbReference>
<feature type="transmembrane region" description="Helical" evidence="1">
    <location>
        <begin position="343"/>
        <end position="364"/>
    </location>
</feature>